<dbReference type="SUPFAM" id="SSF46785">
    <property type="entry name" value="Winged helix' DNA-binding domain"/>
    <property type="match status" value="1"/>
</dbReference>
<dbReference type="PANTHER" id="PTHR33154">
    <property type="entry name" value="TRANSCRIPTIONAL REGULATOR, ARSR FAMILY"/>
    <property type="match status" value="1"/>
</dbReference>
<dbReference type="PANTHER" id="PTHR33154:SF18">
    <property type="entry name" value="ARSENICAL RESISTANCE OPERON REPRESSOR"/>
    <property type="match status" value="1"/>
</dbReference>
<dbReference type="EMBL" id="QGGI01000010">
    <property type="protein sequence ID" value="PWJ92070.1"/>
    <property type="molecule type" value="Genomic_DNA"/>
</dbReference>
<reference evidence="5 6" key="1">
    <citation type="submission" date="2018-05" db="EMBL/GenBank/DDBJ databases">
        <title>Genomic Encyclopedia of Type Strains, Phase IV (KMG-IV): sequencing the most valuable type-strain genomes for metagenomic binning, comparative biology and taxonomic classification.</title>
        <authorList>
            <person name="Goeker M."/>
        </authorList>
    </citation>
    <scope>NUCLEOTIDE SEQUENCE [LARGE SCALE GENOMIC DNA]</scope>
    <source>
        <strain evidence="5 6">DSM 24906</strain>
    </source>
</reference>
<evidence type="ECO:0000256" key="3">
    <source>
        <dbReference type="ARBA" id="ARBA00023163"/>
    </source>
</evidence>
<dbReference type="Proteomes" id="UP000245921">
    <property type="component" value="Unassembled WGS sequence"/>
</dbReference>
<dbReference type="InterPro" id="IPR001845">
    <property type="entry name" value="HTH_ArsR_DNA-bd_dom"/>
</dbReference>
<dbReference type="PROSITE" id="PS50987">
    <property type="entry name" value="HTH_ARSR_2"/>
    <property type="match status" value="1"/>
</dbReference>
<dbReference type="Gene3D" id="1.10.10.10">
    <property type="entry name" value="Winged helix-like DNA-binding domain superfamily/Winged helix DNA-binding domain"/>
    <property type="match status" value="1"/>
</dbReference>
<evidence type="ECO:0000256" key="2">
    <source>
        <dbReference type="ARBA" id="ARBA00023125"/>
    </source>
</evidence>
<dbReference type="NCBIfam" id="NF033788">
    <property type="entry name" value="HTH_metalloreg"/>
    <property type="match status" value="1"/>
</dbReference>
<keyword evidence="3" id="KW-0804">Transcription</keyword>
<dbReference type="SMART" id="SM00418">
    <property type="entry name" value="HTH_ARSR"/>
    <property type="match status" value="1"/>
</dbReference>
<accession>A0AA45C6G5</accession>
<dbReference type="InterPro" id="IPR036390">
    <property type="entry name" value="WH_DNA-bd_sf"/>
</dbReference>
<keyword evidence="2" id="KW-0238">DNA-binding</keyword>
<evidence type="ECO:0000256" key="1">
    <source>
        <dbReference type="ARBA" id="ARBA00023015"/>
    </source>
</evidence>
<dbReference type="InterPro" id="IPR051081">
    <property type="entry name" value="HTH_MetalResp_TranReg"/>
</dbReference>
<protein>
    <submittedName>
        <fullName evidence="5">ArsR family transcriptional regulator</fullName>
    </submittedName>
</protein>
<proteinExistence type="predicted"/>
<dbReference type="RefSeq" id="WP_109604991.1">
    <property type="nucleotide sequence ID" value="NZ_QGGI01000010.1"/>
</dbReference>
<dbReference type="Pfam" id="PF01022">
    <property type="entry name" value="HTH_5"/>
    <property type="match status" value="1"/>
</dbReference>
<comment type="caution">
    <text evidence="5">The sequence shown here is derived from an EMBL/GenBank/DDBJ whole genome shotgun (WGS) entry which is preliminary data.</text>
</comment>
<name>A0AA45C6G5_9BACT</name>
<keyword evidence="1" id="KW-0805">Transcription regulation</keyword>
<dbReference type="InterPro" id="IPR011991">
    <property type="entry name" value="ArsR-like_HTH"/>
</dbReference>
<evidence type="ECO:0000313" key="6">
    <source>
        <dbReference type="Proteomes" id="UP000245921"/>
    </source>
</evidence>
<dbReference type="CDD" id="cd00090">
    <property type="entry name" value="HTH_ARSR"/>
    <property type="match status" value="1"/>
</dbReference>
<feature type="domain" description="HTH arsR-type" evidence="4">
    <location>
        <begin position="1"/>
        <end position="92"/>
    </location>
</feature>
<evidence type="ECO:0000313" key="5">
    <source>
        <dbReference type="EMBL" id="PWJ92070.1"/>
    </source>
</evidence>
<dbReference type="GO" id="GO:0003700">
    <property type="term" value="F:DNA-binding transcription factor activity"/>
    <property type="evidence" value="ECO:0007669"/>
    <property type="project" value="InterPro"/>
</dbReference>
<sequence>MEDLIEIIKIFSDETRIRIFNLLYEKECCICDIENILNLKQPNISKHIKKMLLLKLIKKRKEGNWSYYSINFEKINEYKFINEIILKLREKNFLNGDIESLKKQKNICKG</sequence>
<organism evidence="5 6">
    <name type="scientific">Oceanotoga teriensis</name>
    <dbReference type="NCBI Taxonomy" id="515440"/>
    <lineage>
        <taxon>Bacteria</taxon>
        <taxon>Thermotogati</taxon>
        <taxon>Thermotogota</taxon>
        <taxon>Thermotogae</taxon>
        <taxon>Petrotogales</taxon>
        <taxon>Petrotogaceae</taxon>
        <taxon>Oceanotoga</taxon>
    </lineage>
</organism>
<evidence type="ECO:0000259" key="4">
    <source>
        <dbReference type="PROSITE" id="PS50987"/>
    </source>
</evidence>
<dbReference type="AlphaFoldDB" id="A0AA45C6G5"/>
<dbReference type="GO" id="GO:0003677">
    <property type="term" value="F:DNA binding"/>
    <property type="evidence" value="ECO:0007669"/>
    <property type="project" value="UniProtKB-KW"/>
</dbReference>
<dbReference type="PRINTS" id="PR00778">
    <property type="entry name" value="HTHARSR"/>
</dbReference>
<dbReference type="InterPro" id="IPR036388">
    <property type="entry name" value="WH-like_DNA-bd_sf"/>
</dbReference>
<gene>
    <name evidence="5" type="ORF">C7380_11063</name>
</gene>
<keyword evidence="6" id="KW-1185">Reference proteome</keyword>